<organism evidence="2 3">
    <name type="scientific">Gallibacterium anatis 4895</name>
    <dbReference type="NCBI Taxonomy" id="1396510"/>
    <lineage>
        <taxon>Bacteria</taxon>
        <taxon>Pseudomonadati</taxon>
        <taxon>Pseudomonadota</taxon>
        <taxon>Gammaproteobacteria</taxon>
        <taxon>Pasteurellales</taxon>
        <taxon>Pasteurellaceae</taxon>
        <taxon>Gallibacterium</taxon>
    </lineage>
</organism>
<dbReference type="Proteomes" id="UP000030554">
    <property type="component" value="Unassembled WGS sequence"/>
</dbReference>
<proteinExistence type="predicted"/>
<dbReference type="EMBL" id="JPJQ01000038">
    <property type="protein sequence ID" value="KGQ61019.1"/>
    <property type="molecule type" value="Genomic_DNA"/>
</dbReference>
<feature type="transmembrane region" description="Helical" evidence="1">
    <location>
        <begin position="45"/>
        <end position="66"/>
    </location>
</feature>
<evidence type="ECO:0000256" key="1">
    <source>
        <dbReference type="SAM" id="Phobius"/>
    </source>
</evidence>
<keyword evidence="1" id="KW-0812">Transmembrane</keyword>
<accession>A0A0A3AHJ3</accession>
<protein>
    <submittedName>
        <fullName evidence="2">Uncharacterized protein</fullName>
    </submittedName>
</protein>
<evidence type="ECO:0000313" key="2">
    <source>
        <dbReference type="EMBL" id="KGQ61019.1"/>
    </source>
</evidence>
<keyword evidence="1" id="KW-1133">Transmembrane helix</keyword>
<reference evidence="2 3" key="1">
    <citation type="submission" date="2014-07" db="EMBL/GenBank/DDBJ databases">
        <title>Chaperone-usher fimbriae in a diverse selection of Gallibacterium genomes.</title>
        <authorList>
            <person name="Kudirkiene E."/>
            <person name="Bager R.J."/>
            <person name="Johnson T.J."/>
            <person name="Bojesen A.M."/>
        </authorList>
    </citation>
    <scope>NUCLEOTIDE SEQUENCE [LARGE SCALE GENOMIC DNA]</scope>
    <source>
        <strain evidence="2 3">4895</strain>
    </source>
</reference>
<dbReference type="RefSeq" id="WP_039150713.1">
    <property type="nucleotide sequence ID" value="NZ_JPJQ01000038.1"/>
</dbReference>
<name>A0A0A3AHJ3_9PAST</name>
<sequence length="94" mass="10861">MFKKEFGMLSFLLGEIKSVVAIFFILPLIFISVVLGFSTGVIWKYLVILFIGLVILAFLIGIVLFFSNKKWEKEQEAKKAEQAERDKVRYVIIK</sequence>
<dbReference type="AlphaFoldDB" id="A0A0A3AHJ3"/>
<evidence type="ECO:0000313" key="3">
    <source>
        <dbReference type="Proteomes" id="UP000030554"/>
    </source>
</evidence>
<feature type="transmembrane region" description="Helical" evidence="1">
    <location>
        <begin position="20"/>
        <end position="39"/>
    </location>
</feature>
<gene>
    <name evidence="2" type="ORF">IO48_08740</name>
</gene>
<keyword evidence="1" id="KW-0472">Membrane</keyword>
<comment type="caution">
    <text evidence="2">The sequence shown here is derived from an EMBL/GenBank/DDBJ whole genome shotgun (WGS) entry which is preliminary data.</text>
</comment>